<evidence type="ECO:0000313" key="4">
    <source>
        <dbReference type="Proteomes" id="UP000008495"/>
    </source>
</evidence>
<dbReference type="Pfam" id="PF02541">
    <property type="entry name" value="Ppx-GppA"/>
    <property type="match status" value="1"/>
</dbReference>
<evidence type="ECO:0000256" key="1">
    <source>
        <dbReference type="SAM" id="MobiDB-lite"/>
    </source>
</evidence>
<dbReference type="Gene3D" id="3.30.420.40">
    <property type="match status" value="1"/>
</dbReference>
<dbReference type="PANTHER" id="PTHR30005:SF13">
    <property type="entry name" value="EXOPOLYPHOSPHATASE 2"/>
    <property type="match status" value="1"/>
</dbReference>
<sequence length="350" mass="36649">MTRVAAIDCGTNSLRLLVADCSVPGRLGRPVVHELLRRAEVVRLGEGVDSSFSLTPQAMSRAWEVTEEYARVCSRMDVEKLHFVATSAARGAGNTSVFIQGVADRLRPWQVVPEVVNGQTEAALTFRGATSAVAAAGFPGDYLVVDLGGGSTEFVRGFSGVRRALSADIGCVRLAERYLQDDAPGLAAVKAIRGETQVVLDRVESLVGFTGVRTLVGAAGSVTTIAAHALGVAESDMSRVHLSRMSVEDVLSACAELASMTREQRAALPYMHPGRVDVIVSGALVWAGIVERVGEAAGLDSVVTSVHDILDGVVHALVDEGRSGDEGFPAGRGAPRRFDQGGRGVGSVTG</sequence>
<organism evidence="3 4">
    <name type="scientific">Austwickia chelonae NBRC 105200</name>
    <dbReference type="NCBI Taxonomy" id="1184607"/>
    <lineage>
        <taxon>Bacteria</taxon>
        <taxon>Bacillati</taxon>
        <taxon>Actinomycetota</taxon>
        <taxon>Actinomycetes</taxon>
        <taxon>Micrococcales</taxon>
        <taxon>Dermatophilaceae</taxon>
        <taxon>Austwickia</taxon>
    </lineage>
</organism>
<feature type="domain" description="Ppx/GppA phosphatase N-terminal" evidence="2">
    <location>
        <begin position="33"/>
        <end position="314"/>
    </location>
</feature>
<evidence type="ECO:0000259" key="2">
    <source>
        <dbReference type="Pfam" id="PF02541"/>
    </source>
</evidence>
<dbReference type="RefSeq" id="WP_006502771.1">
    <property type="nucleotide sequence ID" value="NZ_BAGZ01000008.1"/>
</dbReference>
<gene>
    <name evidence="3" type="ORF">AUCHE_08_02610</name>
</gene>
<dbReference type="Proteomes" id="UP000008495">
    <property type="component" value="Unassembled WGS sequence"/>
</dbReference>
<name>K6W887_9MICO</name>
<protein>
    <submittedName>
        <fullName evidence="3">Ppx/GppA phosphatase family protein</fullName>
    </submittedName>
</protein>
<dbReference type="SUPFAM" id="SSF53067">
    <property type="entry name" value="Actin-like ATPase domain"/>
    <property type="match status" value="2"/>
</dbReference>
<dbReference type="InterPro" id="IPR043129">
    <property type="entry name" value="ATPase_NBD"/>
</dbReference>
<dbReference type="EMBL" id="BAGZ01000008">
    <property type="protein sequence ID" value="GAB78017.1"/>
    <property type="molecule type" value="Genomic_DNA"/>
</dbReference>
<evidence type="ECO:0000313" key="3">
    <source>
        <dbReference type="EMBL" id="GAB78017.1"/>
    </source>
</evidence>
<dbReference type="GO" id="GO:0016462">
    <property type="term" value="F:pyrophosphatase activity"/>
    <property type="evidence" value="ECO:0007669"/>
    <property type="project" value="TreeGrafter"/>
</dbReference>
<keyword evidence="4" id="KW-1185">Reference proteome</keyword>
<dbReference type="InterPro" id="IPR050273">
    <property type="entry name" value="GppA/Ppx_hydrolase"/>
</dbReference>
<feature type="compositionally biased region" description="Gly residues" evidence="1">
    <location>
        <begin position="341"/>
        <end position="350"/>
    </location>
</feature>
<proteinExistence type="predicted"/>
<dbReference type="Gene3D" id="3.30.420.150">
    <property type="entry name" value="Exopolyphosphatase. Domain 2"/>
    <property type="match status" value="1"/>
</dbReference>
<dbReference type="PANTHER" id="PTHR30005">
    <property type="entry name" value="EXOPOLYPHOSPHATASE"/>
    <property type="match status" value="1"/>
</dbReference>
<comment type="caution">
    <text evidence="3">The sequence shown here is derived from an EMBL/GenBank/DDBJ whole genome shotgun (WGS) entry which is preliminary data.</text>
</comment>
<dbReference type="InterPro" id="IPR003695">
    <property type="entry name" value="Ppx_GppA_N"/>
</dbReference>
<dbReference type="AlphaFoldDB" id="K6W887"/>
<dbReference type="STRING" id="100225.SAMN05421595_0532"/>
<accession>K6W887</accession>
<dbReference type="eggNOG" id="COG0248">
    <property type="taxonomic scope" value="Bacteria"/>
</dbReference>
<feature type="region of interest" description="Disordered" evidence="1">
    <location>
        <begin position="324"/>
        <end position="350"/>
    </location>
</feature>
<reference evidence="3 4" key="1">
    <citation type="submission" date="2012-08" db="EMBL/GenBank/DDBJ databases">
        <title>Whole genome shotgun sequence of Austwickia chelonae NBRC 105200.</title>
        <authorList>
            <person name="Yoshida I."/>
            <person name="Hosoyama A."/>
            <person name="Tsuchikane K."/>
            <person name="Katsumata H."/>
            <person name="Ando Y."/>
            <person name="Ohji S."/>
            <person name="Hamada M."/>
            <person name="Tamura T."/>
            <person name="Yamazoe A."/>
            <person name="Yamazaki S."/>
            <person name="Fujita N."/>
        </authorList>
    </citation>
    <scope>NUCLEOTIDE SEQUENCE [LARGE SCALE GENOMIC DNA]</scope>
    <source>
        <strain evidence="3 4">NBRC 105200</strain>
    </source>
</reference>